<dbReference type="PANTHER" id="PTHR47739:SF1">
    <property type="entry name" value="TRNA1(VAL) (ADENINE(37)-N6)-METHYLTRANSFERASE"/>
    <property type="match status" value="1"/>
</dbReference>
<dbReference type="SUPFAM" id="SSF53335">
    <property type="entry name" value="S-adenosyl-L-methionine-dependent methyltransferases"/>
    <property type="match status" value="1"/>
</dbReference>
<dbReference type="EMBL" id="AP019822">
    <property type="protein sequence ID" value="BBM35500.1"/>
    <property type="molecule type" value="Genomic_DNA"/>
</dbReference>
<reference evidence="2 3" key="1">
    <citation type="submission" date="2019-07" db="EMBL/GenBank/DDBJ databases">
        <title>Complete Genome Sequence of Leptotrichia goodfellowii Strain JCM 16774.</title>
        <authorList>
            <person name="Watanabe S."/>
            <person name="Cui L."/>
        </authorList>
    </citation>
    <scope>NUCLEOTIDE SEQUENCE [LARGE SCALE GENOMIC DNA]</scope>
    <source>
        <strain evidence="2 3">JCM16774</strain>
    </source>
</reference>
<dbReference type="GO" id="GO:0032259">
    <property type="term" value="P:methylation"/>
    <property type="evidence" value="ECO:0007669"/>
    <property type="project" value="UniProtKB-KW"/>
</dbReference>
<feature type="domain" description="Methyltransferase small" evidence="1">
    <location>
        <begin position="73"/>
        <end position="153"/>
    </location>
</feature>
<dbReference type="InterPro" id="IPR050210">
    <property type="entry name" value="tRNA_Adenine-N(6)_MTase"/>
</dbReference>
<dbReference type="Pfam" id="PF05175">
    <property type="entry name" value="MTS"/>
    <property type="match status" value="1"/>
</dbReference>
<dbReference type="CDD" id="cd02440">
    <property type="entry name" value="AdoMet_MTases"/>
    <property type="match status" value="1"/>
</dbReference>
<dbReference type="GO" id="GO:0003676">
    <property type="term" value="F:nucleic acid binding"/>
    <property type="evidence" value="ECO:0007669"/>
    <property type="project" value="InterPro"/>
</dbReference>
<dbReference type="Gene3D" id="3.40.50.150">
    <property type="entry name" value="Vaccinia Virus protein VP39"/>
    <property type="match status" value="1"/>
</dbReference>
<dbReference type="GO" id="GO:0008170">
    <property type="term" value="F:N-methyltransferase activity"/>
    <property type="evidence" value="ECO:0007669"/>
    <property type="project" value="UniProtKB-ARBA"/>
</dbReference>
<keyword evidence="2" id="KW-0489">Methyltransferase</keyword>
<dbReference type="KEGG" id="lgo:JCM16774_0420"/>
<evidence type="ECO:0000313" key="2">
    <source>
        <dbReference type="EMBL" id="BBM35500.1"/>
    </source>
</evidence>
<dbReference type="PROSITE" id="PS00092">
    <property type="entry name" value="N6_MTASE"/>
    <property type="match status" value="1"/>
</dbReference>
<sequence length="249" mass="28513">MGSLKNNKKDDFLRESDEIGDVGSYTERLESVNKIMTVSEIGLKITEDSLLLANFIKNKLEKKSGKSNRTFFHNRNMLEIGAGQGIISLLVSGLPNISKIYAVEVQKEVFGYLIGNVEKNSLQSKILVLNEDIRNVVGEYDYIFSNPPYKKVNSGKLPQDKTEAISKYEVLLTLEELFFNTKRLLKNYGEFFVIVPEERLNDSFRYIYKNELQILSLNINQYKKKKLIIIHGKKGGKINSGIEIEYNLK</sequence>
<proteinExistence type="predicted"/>
<protein>
    <submittedName>
        <fullName evidence="2">Methyltransferase small domain protein</fullName>
    </submittedName>
</protein>
<accession>A0A510J858</accession>
<dbReference type="PANTHER" id="PTHR47739">
    <property type="entry name" value="TRNA1(VAL) (ADENINE(37)-N6)-METHYLTRANSFERASE"/>
    <property type="match status" value="1"/>
</dbReference>
<dbReference type="InterPro" id="IPR029063">
    <property type="entry name" value="SAM-dependent_MTases_sf"/>
</dbReference>
<dbReference type="Proteomes" id="UP000321606">
    <property type="component" value="Chromosome"/>
</dbReference>
<dbReference type="GO" id="GO:0008757">
    <property type="term" value="F:S-adenosylmethionine-dependent methyltransferase activity"/>
    <property type="evidence" value="ECO:0007669"/>
    <property type="project" value="UniProtKB-ARBA"/>
</dbReference>
<dbReference type="RefSeq" id="WP_026737052.1">
    <property type="nucleotide sequence ID" value="NZ_AP019822.1"/>
</dbReference>
<name>A0A510J858_9FUSO</name>
<organism evidence="2 3">
    <name type="scientific">Pseudoleptotrichia goodfellowii</name>
    <dbReference type="NCBI Taxonomy" id="157692"/>
    <lineage>
        <taxon>Bacteria</taxon>
        <taxon>Fusobacteriati</taxon>
        <taxon>Fusobacteriota</taxon>
        <taxon>Fusobacteriia</taxon>
        <taxon>Fusobacteriales</taxon>
        <taxon>Leptotrichiaceae</taxon>
        <taxon>Pseudoleptotrichia</taxon>
    </lineage>
</organism>
<gene>
    <name evidence="2" type="ORF">JCM16774_0420</name>
</gene>
<dbReference type="STRING" id="714315.GCA_000516535_00424"/>
<dbReference type="InterPro" id="IPR007848">
    <property type="entry name" value="Small_mtfrase_dom"/>
</dbReference>
<dbReference type="AlphaFoldDB" id="A0A510J858"/>
<keyword evidence="2" id="KW-0808">Transferase</keyword>
<dbReference type="InterPro" id="IPR002052">
    <property type="entry name" value="DNA_methylase_N6_adenine_CS"/>
</dbReference>
<dbReference type="OrthoDB" id="9777257at2"/>
<evidence type="ECO:0000259" key="1">
    <source>
        <dbReference type="Pfam" id="PF05175"/>
    </source>
</evidence>
<evidence type="ECO:0000313" key="3">
    <source>
        <dbReference type="Proteomes" id="UP000321606"/>
    </source>
</evidence>